<feature type="binding site" description="axial binding residue" evidence="6">
    <location>
        <position position="441"/>
    </location>
    <ligand>
        <name>heme</name>
        <dbReference type="ChEBI" id="CHEBI:30413"/>
    </ligand>
    <ligandPart>
        <name>Fe</name>
        <dbReference type="ChEBI" id="CHEBI:18248"/>
    </ligandPart>
</feature>
<evidence type="ECO:0008006" key="11">
    <source>
        <dbReference type="Google" id="ProtNLM"/>
    </source>
</evidence>
<dbReference type="GO" id="GO:0005506">
    <property type="term" value="F:iron ion binding"/>
    <property type="evidence" value="ECO:0007669"/>
    <property type="project" value="InterPro"/>
</dbReference>
<evidence type="ECO:0000256" key="3">
    <source>
        <dbReference type="ARBA" id="ARBA00022723"/>
    </source>
</evidence>
<dbReference type="Gene3D" id="1.10.630.10">
    <property type="entry name" value="Cytochrome P450"/>
    <property type="match status" value="1"/>
</dbReference>
<dbReference type="InterPro" id="IPR002403">
    <property type="entry name" value="Cyt_P450_E_grp-IV"/>
</dbReference>
<dbReference type="InterPro" id="IPR050121">
    <property type="entry name" value="Cytochrome_P450_monoxygenase"/>
</dbReference>
<name>A0A178ZGK6_9EURO</name>
<feature type="transmembrane region" description="Helical" evidence="8">
    <location>
        <begin position="12"/>
        <end position="29"/>
    </location>
</feature>
<dbReference type="Proteomes" id="UP000078343">
    <property type="component" value="Unassembled WGS sequence"/>
</dbReference>
<dbReference type="OrthoDB" id="3934656at2759"/>
<organism evidence="9 10">
    <name type="scientific">Fonsecaea erecta</name>
    <dbReference type="NCBI Taxonomy" id="1367422"/>
    <lineage>
        <taxon>Eukaryota</taxon>
        <taxon>Fungi</taxon>
        <taxon>Dikarya</taxon>
        <taxon>Ascomycota</taxon>
        <taxon>Pezizomycotina</taxon>
        <taxon>Eurotiomycetes</taxon>
        <taxon>Chaetothyriomycetidae</taxon>
        <taxon>Chaetothyriales</taxon>
        <taxon>Herpotrichiellaceae</taxon>
        <taxon>Fonsecaea</taxon>
    </lineage>
</organism>
<dbReference type="PRINTS" id="PR00465">
    <property type="entry name" value="EP450IV"/>
</dbReference>
<evidence type="ECO:0000256" key="6">
    <source>
        <dbReference type="PIRSR" id="PIRSR602403-1"/>
    </source>
</evidence>
<evidence type="ECO:0000256" key="1">
    <source>
        <dbReference type="ARBA" id="ARBA00001971"/>
    </source>
</evidence>
<dbReference type="PANTHER" id="PTHR24305">
    <property type="entry name" value="CYTOCHROME P450"/>
    <property type="match status" value="1"/>
</dbReference>
<keyword evidence="5 6" id="KW-0408">Iron</keyword>
<evidence type="ECO:0000256" key="8">
    <source>
        <dbReference type="SAM" id="Phobius"/>
    </source>
</evidence>
<dbReference type="GO" id="GO:0016705">
    <property type="term" value="F:oxidoreductase activity, acting on paired donors, with incorporation or reduction of molecular oxygen"/>
    <property type="evidence" value="ECO:0007669"/>
    <property type="project" value="InterPro"/>
</dbReference>
<evidence type="ECO:0000256" key="5">
    <source>
        <dbReference type="ARBA" id="ARBA00023004"/>
    </source>
</evidence>
<dbReference type="STRING" id="1367422.A0A178ZGK6"/>
<keyword evidence="6 7" id="KW-0349">Heme</keyword>
<dbReference type="GO" id="GO:0020037">
    <property type="term" value="F:heme binding"/>
    <property type="evidence" value="ECO:0007669"/>
    <property type="project" value="InterPro"/>
</dbReference>
<dbReference type="EMBL" id="LVYI01000005">
    <property type="protein sequence ID" value="OAP58934.1"/>
    <property type="molecule type" value="Genomic_DNA"/>
</dbReference>
<dbReference type="PANTHER" id="PTHR24305:SF166">
    <property type="entry name" value="CYTOCHROME P450 12A4, MITOCHONDRIAL-RELATED"/>
    <property type="match status" value="1"/>
</dbReference>
<accession>A0A178ZGK6</accession>
<keyword evidence="4 7" id="KW-0560">Oxidoreductase</keyword>
<evidence type="ECO:0000256" key="2">
    <source>
        <dbReference type="ARBA" id="ARBA00010617"/>
    </source>
</evidence>
<proteinExistence type="inferred from homology"/>
<dbReference type="AlphaFoldDB" id="A0A178ZGK6"/>
<dbReference type="GeneID" id="30010399"/>
<comment type="similarity">
    <text evidence="2 7">Belongs to the cytochrome P450 family.</text>
</comment>
<comment type="caution">
    <text evidence="9">The sequence shown here is derived from an EMBL/GenBank/DDBJ whole genome shotgun (WGS) entry which is preliminary data.</text>
</comment>
<dbReference type="SUPFAM" id="SSF48264">
    <property type="entry name" value="Cytochrome P450"/>
    <property type="match status" value="1"/>
</dbReference>
<evidence type="ECO:0000313" key="10">
    <source>
        <dbReference type="Proteomes" id="UP000078343"/>
    </source>
</evidence>
<sequence length="507" mass="57101">MVHFSDSILSHSSALAAVASSLLIVAFFLKRYSRLRHVPGPFLAAFTDLWFAYRYWTGTNFARLTTELHHKYGPVVRLGPNRLIFSKAAAVPVIYRTTDVMPKSSFYLPLRIMIRGREITSFVSVLDEKRMSAIKRLLLGNFTMNSFLRQESELDRTISSLVSYLQDTKTNVAIGTTLGYWAFDSISRIAFTEDQAFLSQQQDCGNTIGGAAERITHQHYWGAMPTLERWLFKNAIMQRLEKSSMLGALAAQRLQKRLRQEKDAESQLDLLGKYLTASRRAPELIKINDVVGFLVSTMHAGSETIGQTTAAILINLLQHPEKMAKLEKEILSASLSDMPQFSEVHNLPYLDSVIRESLRWNMAAVGWLERTVPGTGAMIDGVWVSSGTDVSVSKAVLHRDADVFGPDPELFMPERWIGLSDEELRRMDQADLSFSTGRRICIGRNLAMIEIKKAIARLIRTFKIAPTDPNDDLQPTARGPRRPVYNANLDFISRAETDATEEHAIAW</sequence>
<keyword evidence="7" id="KW-0503">Monooxygenase</keyword>
<reference evidence="9 10" key="1">
    <citation type="submission" date="2016-04" db="EMBL/GenBank/DDBJ databases">
        <title>Draft genome of Fonsecaea erecta CBS 125763.</title>
        <authorList>
            <person name="Weiss V.A."/>
            <person name="Vicente V.A."/>
            <person name="Raittz R.T."/>
            <person name="Moreno L.F."/>
            <person name="De Souza E.M."/>
            <person name="Pedrosa F.O."/>
            <person name="Steffens M.B."/>
            <person name="Faoro H."/>
            <person name="Tadra-Sfeir M.Z."/>
            <person name="Najafzadeh M.J."/>
            <person name="Felipe M.S."/>
            <person name="Teixeira M."/>
            <person name="Sun J."/>
            <person name="Xi L."/>
            <person name="Gomes R."/>
            <person name="De Azevedo C.M."/>
            <person name="Salgado C.G."/>
            <person name="Da Silva M.B."/>
            <person name="Nascimento M.F."/>
            <person name="Queiroz-Telles F."/>
            <person name="Attili D.S."/>
            <person name="Gorbushina A."/>
        </authorList>
    </citation>
    <scope>NUCLEOTIDE SEQUENCE [LARGE SCALE GENOMIC DNA]</scope>
    <source>
        <strain evidence="9 10">CBS 125763</strain>
    </source>
</reference>
<dbReference type="Pfam" id="PF00067">
    <property type="entry name" value="p450"/>
    <property type="match status" value="1"/>
</dbReference>
<evidence type="ECO:0000256" key="4">
    <source>
        <dbReference type="ARBA" id="ARBA00023002"/>
    </source>
</evidence>
<keyword evidence="10" id="KW-1185">Reference proteome</keyword>
<dbReference type="InterPro" id="IPR036396">
    <property type="entry name" value="Cyt_P450_sf"/>
</dbReference>
<dbReference type="InterPro" id="IPR017972">
    <property type="entry name" value="Cyt_P450_CS"/>
</dbReference>
<keyword evidence="3 6" id="KW-0479">Metal-binding</keyword>
<keyword evidence="8" id="KW-1133">Transmembrane helix</keyword>
<keyword evidence="8" id="KW-0472">Membrane</keyword>
<keyword evidence="8" id="KW-0812">Transmembrane</keyword>
<protein>
    <recommendedName>
        <fullName evidence="11">Cytochrome P450</fullName>
    </recommendedName>
</protein>
<dbReference type="PRINTS" id="PR00385">
    <property type="entry name" value="P450"/>
</dbReference>
<evidence type="ECO:0000313" key="9">
    <source>
        <dbReference type="EMBL" id="OAP58934.1"/>
    </source>
</evidence>
<dbReference type="RefSeq" id="XP_018692301.1">
    <property type="nucleotide sequence ID" value="XM_018837741.1"/>
</dbReference>
<evidence type="ECO:0000256" key="7">
    <source>
        <dbReference type="RuleBase" id="RU000461"/>
    </source>
</evidence>
<dbReference type="InterPro" id="IPR001128">
    <property type="entry name" value="Cyt_P450"/>
</dbReference>
<comment type="cofactor">
    <cofactor evidence="1 6">
        <name>heme</name>
        <dbReference type="ChEBI" id="CHEBI:30413"/>
    </cofactor>
</comment>
<dbReference type="GO" id="GO:0004497">
    <property type="term" value="F:monooxygenase activity"/>
    <property type="evidence" value="ECO:0007669"/>
    <property type="project" value="UniProtKB-KW"/>
</dbReference>
<gene>
    <name evidence="9" type="ORF">AYL99_06231</name>
</gene>
<dbReference type="PROSITE" id="PS00086">
    <property type="entry name" value="CYTOCHROME_P450"/>
    <property type="match status" value="1"/>
</dbReference>